<evidence type="ECO:0000313" key="3">
    <source>
        <dbReference type="Proteomes" id="UP000324269"/>
    </source>
</evidence>
<name>A0A5D4TYZ3_9BACI</name>
<gene>
    <name evidence="2" type="ORF">FZC85_11640</name>
</gene>
<feature type="domain" description="DinB-like" evidence="1">
    <location>
        <begin position="12"/>
        <end position="155"/>
    </location>
</feature>
<protein>
    <submittedName>
        <fullName evidence="2">DinB family protein</fullName>
    </submittedName>
</protein>
<reference evidence="2 3" key="1">
    <citation type="submission" date="2019-08" db="EMBL/GenBank/DDBJ databases">
        <title>Bacillus genomes from the desert of Cuatro Cienegas, Coahuila.</title>
        <authorList>
            <person name="Olmedo-Alvarez G."/>
        </authorList>
    </citation>
    <scope>NUCLEOTIDE SEQUENCE [LARGE SCALE GENOMIC DNA]</scope>
    <source>
        <strain evidence="2 3">CH87b_3T</strain>
    </source>
</reference>
<dbReference type="Pfam" id="PF12867">
    <property type="entry name" value="DinB_2"/>
    <property type="match status" value="1"/>
</dbReference>
<evidence type="ECO:0000259" key="1">
    <source>
        <dbReference type="Pfam" id="PF12867"/>
    </source>
</evidence>
<dbReference type="AlphaFoldDB" id="A0A5D4TYZ3"/>
<accession>A0A5D4TYZ3</accession>
<dbReference type="Gene3D" id="1.20.120.450">
    <property type="entry name" value="dinb family like domain"/>
    <property type="match status" value="1"/>
</dbReference>
<evidence type="ECO:0000313" key="2">
    <source>
        <dbReference type="EMBL" id="TYS85623.1"/>
    </source>
</evidence>
<organism evidence="2 3">
    <name type="scientific">Rossellomorea aquimaris</name>
    <dbReference type="NCBI Taxonomy" id="189382"/>
    <lineage>
        <taxon>Bacteria</taxon>
        <taxon>Bacillati</taxon>
        <taxon>Bacillota</taxon>
        <taxon>Bacilli</taxon>
        <taxon>Bacillales</taxon>
        <taxon>Bacillaceae</taxon>
        <taxon>Rossellomorea</taxon>
    </lineage>
</organism>
<dbReference type="EMBL" id="VTEZ01000003">
    <property type="protein sequence ID" value="TYS85623.1"/>
    <property type="molecule type" value="Genomic_DNA"/>
</dbReference>
<dbReference type="Proteomes" id="UP000324269">
    <property type="component" value="Unassembled WGS sequence"/>
</dbReference>
<dbReference type="SUPFAM" id="SSF109854">
    <property type="entry name" value="DinB/YfiT-like putative metalloenzymes"/>
    <property type="match status" value="1"/>
</dbReference>
<dbReference type="OrthoDB" id="5464839at2"/>
<proteinExistence type="predicted"/>
<comment type="caution">
    <text evidence="2">The sequence shown here is derived from an EMBL/GenBank/DDBJ whole genome shotgun (WGS) entry which is preliminary data.</text>
</comment>
<sequence length="163" mass="19032">MKMWETKVIEIRDRLKGSFMEVPVEKLNEKPSPDEWSIAQIVLHLAGAEKRFLTLALESAENQSGTCENRADLSVFDDLSRKLKAPIEPTSEFQKKENLILALDESRSFTIRFLESYTEEGLKSRSMNHHRFGDMPIWQVLELLGKHEQRHLVQIEEVKRRIL</sequence>
<dbReference type="InterPro" id="IPR034660">
    <property type="entry name" value="DinB/YfiT-like"/>
</dbReference>
<dbReference type="InterPro" id="IPR024775">
    <property type="entry name" value="DinB-like"/>
</dbReference>